<dbReference type="GeneID" id="106808608"/>
<feature type="transmembrane region" description="Helical" evidence="5">
    <location>
        <begin position="55"/>
        <end position="75"/>
    </location>
</feature>
<feature type="transmembrane region" description="Helical" evidence="5">
    <location>
        <begin position="335"/>
        <end position="356"/>
    </location>
</feature>
<keyword evidence="3 5" id="KW-1133">Transmembrane helix</keyword>
<evidence type="ECO:0000256" key="4">
    <source>
        <dbReference type="ARBA" id="ARBA00023136"/>
    </source>
</evidence>
<organism evidence="6 7">
    <name type="scientific">Priapulus caudatus</name>
    <name type="common">Priapulid worm</name>
    <dbReference type="NCBI Taxonomy" id="37621"/>
    <lineage>
        <taxon>Eukaryota</taxon>
        <taxon>Metazoa</taxon>
        <taxon>Ecdysozoa</taxon>
        <taxon>Scalidophora</taxon>
        <taxon>Priapulida</taxon>
        <taxon>Priapulimorpha</taxon>
        <taxon>Priapulimorphida</taxon>
        <taxon>Priapulidae</taxon>
        <taxon>Priapulus</taxon>
    </lineage>
</organism>
<evidence type="ECO:0000313" key="7">
    <source>
        <dbReference type="RefSeq" id="XP_014666874.1"/>
    </source>
</evidence>
<dbReference type="Pfam" id="PF13520">
    <property type="entry name" value="AA_permease_2"/>
    <property type="match status" value="1"/>
</dbReference>
<keyword evidence="2 5" id="KW-0812">Transmembrane</keyword>
<evidence type="ECO:0000256" key="3">
    <source>
        <dbReference type="ARBA" id="ARBA00022989"/>
    </source>
</evidence>
<dbReference type="InterPro" id="IPR050598">
    <property type="entry name" value="AminoAcid_Transporter"/>
</dbReference>
<feature type="transmembrane region" description="Helical" evidence="5">
    <location>
        <begin position="232"/>
        <end position="256"/>
    </location>
</feature>
<dbReference type="Gene3D" id="1.20.1740.10">
    <property type="entry name" value="Amino acid/polyamine transporter I"/>
    <property type="match status" value="1"/>
</dbReference>
<feature type="transmembrane region" description="Helical" evidence="5">
    <location>
        <begin position="268"/>
        <end position="289"/>
    </location>
</feature>
<evidence type="ECO:0000256" key="1">
    <source>
        <dbReference type="ARBA" id="ARBA00004141"/>
    </source>
</evidence>
<keyword evidence="6" id="KW-1185">Reference proteome</keyword>
<gene>
    <name evidence="7" type="primary">LOC106808608</name>
</gene>
<reference evidence="7" key="1">
    <citation type="submission" date="2025-08" db="UniProtKB">
        <authorList>
            <consortium name="RefSeq"/>
        </authorList>
    </citation>
    <scope>IDENTIFICATION</scope>
</reference>
<evidence type="ECO:0000256" key="5">
    <source>
        <dbReference type="SAM" id="Phobius"/>
    </source>
</evidence>
<protein>
    <submittedName>
        <fullName evidence="7">Y+L amino acid transporter 2-like</fullName>
    </submittedName>
</protein>
<dbReference type="PANTHER" id="PTHR11785:SF528">
    <property type="entry name" value="AMINO ACID TRANSPORTER PROTEIN JHI-21"/>
    <property type="match status" value="1"/>
</dbReference>
<feature type="transmembrane region" description="Helical" evidence="5">
    <location>
        <begin position="515"/>
        <end position="535"/>
    </location>
</feature>
<feature type="transmembrane region" description="Helical" evidence="5">
    <location>
        <begin position="457"/>
        <end position="476"/>
    </location>
</feature>
<dbReference type="InterPro" id="IPR002293">
    <property type="entry name" value="AA/rel_permease1"/>
</dbReference>
<evidence type="ECO:0000256" key="2">
    <source>
        <dbReference type="ARBA" id="ARBA00022692"/>
    </source>
</evidence>
<comment type="subcellular location">
    <subcellularLocation>
        <location evidence="1">Membrane</location>
        <topology evidence="1">Multi-pass membrane protein</topology>
    </subcellularLocation>
</comment>
<keyword evidence="4 5" id="KW-0472">Membrane</keyword>
<evidence type="ECO:0000313" key="6">
    <source>
        <dbReference type="Proteomes" id="UP000695022"/>
    </source>
</evidence>
<name>A0ABM1E3V3_PRICU</name>
<proteinExistence type="predicted"/>
<accession>A0ABM1E3V3</accession>
<feature type="transmembrane region" description="Helical" evidence="5">
    <location>
        <begin position="28"/>
        <end position="49"/>
    </location>
</feature>
<feature type="transmembrane region" description="Helical" evidence="5">
    <location>
        <begin position="145"/>
        <end position="167"/>
    </location>
</feature>
<feature type="transmembrane region" description="Helical" evidence="5">
    <location>
        <begin position="113"/>
        <end position="133"/>
    </location>
</feature>
<feature type="transmembrane region" description="Helical" evidence="5">
    <location>
        <begin position="488"/>
        <end position="509"/>
    </location>
</feature>
<feature type="transmembrane region" description="Helical" evidence="5">
    <location>
        <begin position="376"/>
        <end position="396"/>
    </location>
</feature>
<feature type="transmembrane region" description="Helical" evidence="5">
    <location>
        <begin position="179"/>
        <end position="203"/>
    </location>
</feature>
<dbReference type="RefSeq" id="XP_014666874.1">
    <property type="nucleotide sequence ID" value="XM_014811388.1"/>
</dbReference>
<sequence>MWLWVAVSIIAMMYLRWKEPDWERPIKLNIIIPIIFALCSVFIVVLAFVEDPVPSGYGLLINALGIPVYFLFIYWKPKQACYTALFGTRNLCIMVTSDEKNSRDGKVELKKKVTLFNGVTMIVGCIIGSGIFLTPVGVLRQTQTIGLSLIVWALCGVLSTLGALCYAELGTTIPRSGGDFAYIITAFGPLPAFLFLWVSLTIIRPTCQAVVALTFAKYATQLFFPGCEPPNAAVRILAALCICALAYINCAGVKWATRIQDFFTSAKLLALMLIILTGIAWLCMGEFTSYSFKPATAGMIALAFYNGLFAYGGWNNLNFVVGELKDPQRNLPRAIMIALPLVTVVYVLVNVAYFAVLSPSEFLTSDASGVLFGKRMFGVMAWIVPVFVSMSCFGTVNGMLFGSGRLVFVGAQEGQLPAIGCMIHVKNLTPSPAVIITCMPSLVILCVRDIFSLISFFSFNVRVWMTVSVLGMLYLRWKKPMWKRPIKLNIIIPIIFALCSVFIVVLAFIEDPKPSGYGLLINALGIPVYLLFIYWKHKPDCYTALFGKATEFLQKLLYVVPQESAI</sequence>
<feature type="transmembrane region" description="Helical" evidence="5">
    <location>
        <begin position="295"/>
        <end position="314"/>
    </location>
</feature>
<dbReference type="PANTHER" id="PTHR11785">
    <property type="entry name" value="AMINO ACID TRANSPORTER"/>
    <property type="match status" value="1"/>
</dbReference>
<dbReference type="Proteomes" id="UP000695022">
    <property type="component" value="Unplaced"/>
</dbReference>